<dbReference type="Proteomes" id="UP000694542">
    <property type="component" value="Chromosome 11"/>
</dbReference>
<dbReference type="SMART" id="SM00568">
    <property type="entry name" value="GRAM"/>
    <property type="match status" value="1"/>
</dbReference>
<feature type="domain" description="GRAM" evidence="3">
    <location>
        <begin position="110"/>
        <end position="178"/>
    </location>
</feature>
<feature type="compositionally biased region" description="Polar residues" evidence="1">
    <location>
        <begin position="236"/>
        <end position="246"/>
    </location>
</feature>
<gene>
    <name evidence="4" type="primary">GRAMD2B</name>
</gene>
<dbReference type="PANTHER" id="PTHR46645:SF2">
    <property type="entry name" value="GRAM DOMAIN-CONTAINING PROTEIN 2B"/>
    <property type="match status" value="1"/>
</dbReference>
<organism evidence="4 5">
    <name type="scientific">Canis lupus familiaris</name>
    <name type="common">Dog</name>
    <name type="synonym">Canis familiaris</name>
    <dbReference type="NCBI Taxonomy" id="9615"/>
    <lineage>
        <taxon>Eukaryota</taxon>
        <taxon>Metazoa</taxon>
        <taxon>Chordata</taxon>
        <taxon>Craniata</taxon>
        <taxon>Vertebrata</taxon>
        <taxon>Euteleostomi</taxon>
        <taxon>Mammalia</taxon>
        <taxon>Eutheria</taxon>
        <taxon>Laurasiatheria</taxon>
        <taxon>Carnivora</taxon>
        <taxon>Caniformia</taxon>
        <taxon>Canidae</taxon>
        <taxon>Canis</taxon>
    </lineage>
</organism>
<evidence type="ECO:0000256" key="2">
    <source>
        <dbReference type="SAM" id="Phobius"/>
    </source>
</evidence>
<dbReference type="Pfam" id="PF02893">
    <property type="entry name" value="GRAM"/>
    <property type="match status" value="1"/>
</dbReference>
<dbReference type="PANTHER" id="PTHR46645">
    <property type="entry name" value="GRAM DOMAIN-CONTAINING PROTEIN 2B-RELATED"/>
    <property type="match status" value="1"/>
</dbReference>
<feature type="compositionally biased region" description="Basic and acidic residues" evidence="1">
    <location>
        <begin position="81"/>
        <end position="99"/>
    </location>
</feature>
<evidence type="ECO:0000256" key="1">
    <source>
        <dbReference type="SAM" id="MobiDB-lite"/>
    </source>
</evidence>
<dbReference type="AlphaFoldDB" id="A0A8C0QP13"/>
<accession>A0A8C0QP13</accession>
<dbReference type="InterPro" id="IPR011993">
    <property type="entry name" value="PH-like_dom_sf"/>
</dbReference>
<feature type="region of interest" description="Disordered" evidence="1">
    <location>
        <begin position="1"/>
        <end position="102"/>
    </location>
</feature>
<proteinExistence type="predicted"/>
<name>A0A8C0QP13_CANLF</name>
<protein>
    <submittedName>
        <fullName evidence="4">GRAM domain containing 2B</fullName>
    </submittedName>
</protein>
<evidence type="ECO:0000259" key="3">
    <source>
        <dbReference type="SMART" id="SM00568"/>
    </source>
</evidence>
<feature type="region of interest" description="Disordered" evidence="1">
    <location>
        <begin position="399"/>
        <end position="430"/>
    </location>
</feature>
<feature type="region of interest" description="Disordered" evidence="1">
    <location>
        <begin position="231"/>
        <end position="252"/>
    </location>
</feature>
<evidence type="ECO:0000313" key="5">
    <source>
        <dbReference type="Proteomes" id="UP000694542"/>
    </source>
</evidence>
<evidence type="ECO:0000313" key="4">
    <source>
        <dbReference type="Ensembl" id="ENSCAFP00040010856.1"/>
    </source>
</evidence>
<dbReference type="InterPro" id="IPR004182">
    <property type="entry name" value="GRAM"/>
</dbReference>
<feature type="transmembrane region" description="Helical" evidence="2">
    <location>
        <begin position="311"/>
        <end position="332"/>
    </location>
</feature>
<keyword evidence="2" id="KW-0812">Transmembrane</keyword>
<dbReference type="Gene3D" id="2.30.29.30">
    <property type="entry name" value="Pleckstrin-homology domain (PH domain)/Phosphotyrosine-binding domain (PTB)"/>
    <property type="match status" value="1"/>
</dbReference>
<keyword evidence="2" id="KW-0472">Membrane</keyword>
<dbReference type="OrthoDB" id="74360at2759"/>
<reference evidence="4" key="2">
    <citation type="submission" date="2025-08" db="UniProtKB">
        <authorList>
            <consortium name="Ensembl"/>
        </authorList>
    </citation>
    <scope>IDENTIFICATION</scope>
</reference>
<keyword evidence="2" id="KW-1133">Transmembrane helix</keyword>
<dbReference type="Ensembl" id="ENSCAFT00040012523.1">
    <property type="protein sequence ID" value="ENSCAFP00040010856.1"/>
    <property type="gene ID" value="ENSCAFG00040006589.1"/>
</dbReference>
<dbReference type="InterPro" id="IPR052633">
    <property type="entry name" value="GRAM_domain_protein_2B"/>
</dbReference>
<sequence>MTELQQDVEDTKPAKVLAKRESRVGSAHSEAENGVEDKKKICKSPTAQSPSPSNEAESSDQKRLLSLRSKSSFEGASLGSDKNDCKTESKNESKMDRKKYSSSSQYKANMHFHKLFLDVPTEEPLRQSFTCALQKEILYQGKLFVSENWICFHSKVFGKDTKYIFVSLLSRDSTYKLLKSVCGHLENMSVGNSPNPSSLENSFRADRPSSLPLDFNDEFSDLDGVVRQRRQEMEGYSSSGSQTPESENSRDFHVTESQTVLNVSKGETKPARADAHVNRVPEGKAKSLPVHGQSETIGVLHKVKSQTRTTLHHILIFYAIVVCALIISTFYMRYRINTLEERLGSLTSIVDTHHEYKTTYRSCLRMVTDRLDGSDQHDTSCFPLKRRCSPGHCCGALPAGQRSNGHPQPRLHLEVSSSGKGGRGRNSGSCAINIDPDSEEVFSAAA</sequence>
<feature type="compositionally biased region" description="Basic and acidic residues" evidence="1">
    <location>
        <begin position="9"/>
        <end position="39"/>
    </location>
</feature>
<feature type="compositionally biased region" description="Polar residues" evidence="1">
    <location>
        <begin position="45"/>
        <end position="56"/>
    </location>
</feature>
<reference evidence="4" key="1">
    <citation type="submission" date="2018-10" db="EMBL/GenBank/DDBJ databases">
        <title>De novo assembly of a Great Dane genome.</title>
        <authorList>
            <person name="Kidd J.M."/>
            <person name="Pendleton A.L."/>
            <person name="Shen F."/>
            <person name="Emery S."/>
        </authorList>
    </citation>
    <scope>NUCLEOTIDE SEQUENCE [LARGE SCALE GENOMIC DNA]</scope>
    <source>
        <strain evidence="4">Great Dane</strain>
    </source>
</reference>